<dbReference type="EMBL" id="GL349446">
    <property type="protein sequence ID" value="KNC47403.1"/>
    <property type="molecule type" value="Genomic_DNA"/>
</dbReference>
<dbReference type="GeneID" id="25563410"/>
<feature type="compositionally biased region" description="Polar residues" evidence="1">
    <location>
        <begin position="180"/>
        <end position="190"/>
    </location>
</feature>
<proteinExistence type="predicted"/>
<keyword evidence="3" id="KW-1185">Reference proteome</keyword>
<dbReference type="RefSeq" id="XP_013759741.1">
    <property type="nucleotide sequence ID" value="XM_013904287.1"/>
</dbReference>
<feature type="compositionally biased region" description="Basic and acidic residues" evidence="1">
    <location>
        <begin position="64"/>
        <end position="76"/>
    </location>
</feature>
<gene>
    <name evidence="2" type="ORF">AMSG_03837</name>
</gene>
<evidence type="ECO:0000313" key="3">
    <source>
        <dbReference type="Proteomes" id="UP000054408"/>
    </source>
</evidence>
<organism evidence="2 3">
    <name type="scientific">Thecamonas trahens ATCC 50062</name>
    <dbReference type="NCBI Taxonomy" id="461836"/>
    <lineage>
        <taxon>Eukaryota</taxon>
        <taxon>Apusozoa</taxon>
        <taxon>Apusomonadida</taxon>
        <taxon>Apusomonadidae</taxon>
        <taxon>Thecamonas</taxon>
    </lineage>
</organism>
<dbReference type="Proteomes" id="UP000054408">
    <property type="component" value="Unassembled WGS sequence"/>
</dbReference>
<feature type="compositionally biased region" description="Gly residues" evidence="1">
    <location>
        <begin position="34"/>
        <end position="48"/>
    </location>
</feature>
<name>A0A0L0D7X0_THETB</name>
<feature type="compositionally biased region" description="Basic and acidic residues" evidence="1">
    <location>
        <begin position="152"/>
        <end position="165"/>
    </location>
</feature>
<feature type="region of interest" description="Disordered" evidence="1">
    <location>
        <begin position="1"/>
        <end position="190"/>
    </location>
</feature>
<evidence type="ECO:0000313" key="2">
    <source>
        <dbReference type="EMBL" id="KNC47403.1"/>
    </source>
</evidence>
<protein>
    <submittedName>
        <fullName evidence="2">Uncharacterized protein</fullName>
    </submittedName>
</protein>
<feature type="compositionally biased region" description="Basic and acidic residues" evidence="1">
    <location>
        <begin position="88"/>
        <end position="121"/>
    </location>
</feature>
<dbReference type="AlphaFoldDB" id="A0A0L0D7X0"/>
<sequence length="257" mass="27082">MGGGPPQGGGGYGHGHGHRHGHGPGHAYDAHSGMHGGGGPGHSAGYGQPGYPMPPPPAAGPGYGRERQGHGHDRPRVHPRAGQQLWQGRDRAERQGHGSHPGDHHRGGDRDRDRGTDRGEYRGGSGVPAARRSSVHGRLGPRPSDAAASTSRDIRRPHIDVEFKAPDAQPSPREAAVPSTPKSQRATIQQSFPYQLSQSEIEYARGMEAAGKAVAAFNAAACEVVAAKYRLAYLERSLASIDDEAKVYGLDLAPAVE</sequence>
<feature type="compositionally biased region" description="Gly residues" evidence="1">
    <location>
        <begin position="1"/>
        <end position="14"/>
    </location>
</feature>
<evidence type="ECO:0000256" key="1">
    <source>
        <dbReference type="SAM" id="MobiDB-lite"/>
    </source>
</evidence>
<accession>A0A0L0D7X0</accession>
<reference evidence="2 3" key="1">
    <citation type="submission" date="2010-05" db="EMBL/GenBank/DDBJ databases">
        <title>The Genome Sequence of Thecamonas trahens ATCC 50062.</title>
        <authorList>
            <consortium name="The Broad Institute Genome Sequencing Platform"/>
            <person name="Russ C."/>
            <person name="Cuomo C."/>
            <person name="Shea T."/>
            <person name="Young S.K."/>
            <person name="Zeng Q."/>
            <person name="Koehrsen M."/>
            <person name="Haas B."/>
            <person name="Borodovsky M."/>
            <person name="Guigo R."/>
            <person name="Alvarado L."/>
            <person name="Berlin A."/>
            <person name="Bochicchio J."/>
            <person name="Borenstein D."/>
            <person name="Chapman S."/>
            <person name="Chen Z."/>
            <person name="Freedman E."/>
            <person name="Gellesch M."/>
            <person name="Goldberg J."/>
            <person name="Griggs A."/>
            <person name="Gujja S."/>
            <person name="Heilman E."/>
            <person name="Heiman D."/>
            <person name="Hepburn T."/>
            <person name="Howarth C."/>
            <person name="Jen D."/>
            <person name="Larson L."/>
            <person name="Mehta T."/>
            <person name="Park D."/>
            <person name="Pearson M."/>
            <person name="Roberts A."/>
            <person name="Saif S."/>
            <person name="Shenoy N."/>
            <person name="Sisk P."/>
            <person name="Stolte C."/>
            <person name="Sykes S."/>
            <person name="Thomson T."/>
            <person name="Walk T."/>
            <person name="White J."/>
            <person name="Yandava C."/>
            <person name="Burger G."/>
            <person name="Gray M.W."/>
            <person name="Holland P.W.H."/>
            <person name="King N."/>
            <person name="Lang F.B.F."/>
            <person name="Roger A.J."/>
            <person name="Ruiz-Trillo I."/>
            <person name="Lander E."/>
            <person name="Nusbaum C."/>
        </authorList>
    </citation>
    <scope>NUCLEOTIDE SEQUENCE [LARGE SCALE GENOMIC DNA]</scope>
    <source>
        <strain evidence="2 3">ATCC 50062</strain>
    </source>
</reference>